<reference evidence="2 3" key="1">
    <citation type="journal article" date="2018" name="Science">
        <title>The opium poppy genome and morphinan production.</title>
        <authorList>
            <person name="Guo L."/>
            <person name="Winzer T."/>
            <person name="Yang X."/>
            <person name="Li Y."/>
            <person name="Ning Z."/>
            <person name="He Z."/>
            <person name="Teodor R."/>
            <person name="Lu Y."/>
            <person name="Bowser T.A."/>
            <person name="Graham I.A."/>
            <person name="Ye K."/>
        </authorList>
    </citation>
    <scope>NUCLEOTIDE SEQUENCE [LARGE SCALE GENOMIC DNA]</scope>
    <source>
        <strain evidence="3">cv. HN1</strain>
        <tissue evidence="2">Leaves</tissue>
    </source>
</reference>
<feature type="transmembrane region" description="Helical" evidence="1">
    <location>
        <begin position="86"/>
        <end position="108"/>
    </location>
</feature>
<evidence type="ECO:0000313" key="2">
    <source>
        <dbReference type="EMBL" id="RZC68818.1"/>
    </source>
</evidence>
<gene>
    <name evidence="2" type="ORF">C5167_032812</name>
</gene>
<dbReference type="EMBL" id="CM010721">
    <property type="protein sequence ID" value="RZC68818.1"/>
    <property type="molecule type" value="Genomic_DNA"/>
</dbReference>
<name>A0A4Y7K9Z2_PAPSO</name>
<protein>
    <submittedName>
        <fullName evidence="2">Uncharacterized protein</fullName>
    </submittedName>
</protein>
<keyword evidence="1" id="KW-1133">Transmembrane helix</keyword>
<keyword evidence="3" id="KW-1185">Reference proteome</keyword>
<dbReference type="Gramene" id="RZC68818">
    <property type="protein sequence ID" value="RZC68818"/>
    <property type="gene ID" value="C5167_032812"/>
</dbReference>
<sequence>MVMQSRKGWKKDKGWNVRWNGDKVLKDRFPNSGMGQDLVIISGDSGGGIWLSHATRGYNKAQTARVPGAILTQDNLVKGFGEAHLFLARVLIVIPIPLVSIVLMNGAGNDPHKVSNMMEEDAPILKVGISRGDYLNFCIQYTG</sequence>
<keyword evidence="1" id="KW-0472">Membrane</keyword>
<evidence type="ECO:0000313" key="3">
    <source>
        <dbReference type="Proteomes" id="UP000316621"/>
    </source>
</evidence>
<keyword evidence="1" id="KW-0812">Transmembrane</keyword>
<proteinExistence type="predicted"/>
<dbReference type="AlphaFoldDB" id="A0A4Y7K9Z2"/>
<accession>A0A4Y7K9Z2</accession>
<evidence type="ECO:0000256" key="1">
    <source>
        <dbReference type="SAM" id="Phobius"/>
    </source>
</evidence>
<dbReference type="Proteomes" id="UP000316621">
    <property type="component" value="Chromosome 7"/>
</dbReference>
<organism evidence="2 3">
    <name type="scientific">Papaver somniferum</name>
    <name type="common">Opium poppy</name>
    <dbReference type="NCBI Taxonomy" id="3469"/>
    <lineage>
        <taxon>Eukaryota</taxon>
        <taxon>Viridiplantae</taxon>
        <taxon>Streptophyta</taxon>
        <taxon>Embryophyta</taxon>
        <taxon>Tracheophyta</taxon>
        <taxon>Spermatophyta</taxon>
        <taxon>Magnoliopsida</taxon>
        <taxon>Ranunculales</taxon>
        <taxon>Papaveraceae</taxon>
        <taxon>Papaveroideae</taxon>
        <taxon>Papaver</taxon>
    </lineage>
</organism>